<dbReference type="EMBL" id="JNFH02000097">
    <property type="protein sequence ID" value="KKF39168.1"/>
    <property type="molecule type" value="Genomic_DNA"/>
</dbReference>
<proteinExistence type="predicted"/>
<name>A0A0F8BGF6_9EURY</name>
<accession>A0A0F8BGF6</accession>
<keyword evidence="2" id="KW-1185">Reference proteome</keyword>
<dbReference type="Proteomes" id="UP000053331">
    <property type="component" value="Unassembled WGS sequence"/>
</dbReference>
<protein>
    <submittedName>
        <fullName evidence="1">Uncharacterized protein</fullName>
    </submittedName>
</protein>
<reference evidence="1 2" key="1">
    <citation type="journal article" date="2015" name="Genome Announc.">
        <title>Draft genome sequence of a Halorubrum H3 strain isolated from the burlinskoye salt lake (Altai Krai, Russia).</title>
        <authorList>
            <person name="Rozanov A.S."/>
            <person name="Bryanskaya A.V."/>
            <person name="Malup T.K."/>
            <person name="Kotenko A.V."/>
            <person name="Peltek S.E."/>
        </authorList>
    </citation>
    <scope>NUCLEOTIDE SEQUENCE [LARGE SCALE GENOMIC DNA]</scope>
    <source>
        <strain evidence="1 2">H3</strain>
    </source>
</reference>
<evidence type="ECO:0000313" key="1">
    <source>
        <dbReference type="EMBL" id="KKF39168.1"/>
    </source>
</evidence>
<sequence>MVELVRLRMESAYLNTTFRSATGFGISHLRVPIVPEQGVDRLFHPRSRRLISELTPVTIDIHGGDTGVISLDLREKCHVDEAAFLVEAAGLSQLCTHGPRSEFESFDTGIRLAIKVYVVR</sequence>
<evidence type="ECO:0000313" key="2">
    <source>
        <dbReference type="Proteomes" id="UP000053331"/>
    </source>
</evidence>
<gene>
    <name evidence="1" type="ORF">FK85_30730</name>
</gene>
<organism evidence="1 2">
    <name type="scientific">Halorubrum saccharovorum</name>
    <dbReference type="NCBI Taxonomy" id="2248"/>
    <lineage>
        <taxon>Archaea</taxon>
        <taxon>Methanobacteriati</taxon>
        <taxon>Methanobacteriota</taxon>
        <taxon>Stenosarchaea group</taxon>
        <taxon>Halobacteria</taxon>
        <taxon>Halobacteriales</taxon>
        <taxon>Haloferacaceae</taxon>
        <taxon>Halorubrum</taxon>
    </lineage>
</organism>
<dbReference type="AlphaFoldDB" id="A0A0F8BGF6"/>
<comment type="caution">
    <text evidence="1">The sequence shown here is derived from an EMBL/GenBank/DDBJ whole genome shotgun (WGS) entry which is preliminary data.</text>
</comment>